<feature type="coiled-coil region" evidence="1">
    <location>
        <begin position="469"/>
        <end position="496"/>
    </location>
</feature>
<gene>
    <name evidence="4" type="ORF">PGLA2088_LOCUS13589</name>
</gene>
<evidence type="ECO:0000313" key="4">
    <source>
        <dbReference type="EMBL" id="CAE8658836.1"/>
    </source>
</evidence>
<dbReference type="Proteomes" id="UP000626109">
    <property type="component" value="Unassembled WGS sequence"/>
</dbReference>
<feature type="region of interest" description="Disordered" evidence="2">
    <location>
        <begin position="116"/>
        <end position="170"/>
    </location>
</feature>
<dbReference type="SMART" id="SM00184">
    <property type="entry name" value="RING"/>
    <property type="match status" value="2"/>
</dbReference>
<dbReference type="InterPro" id="IPR001841">
    <property type="entry name" value="Znf_RING"/>
</dbReference>
<feature type="compositionally biased region" description="Low complexity" evidence="2">
    <location>
        <begin position="239"/>
        <end position="284"/>
    </location>
</feature>
<feature type="non-terminal residue" evidence="4">
    <location>
        <position position="1"/>
    </location>
</feature>
<protein>
    <recommendedName>
        <fullName evidence="3">RING-type domain-containing protein</fullName>
    </recommendedName>
</protein>
<evidence type="ECO:0000256" key="2">
    <source>
        <dbReference type="SAM" id="MobiDB-lite"/>
    </source>
</evidence>
<feature type="compositionally biased region" description="Low complexity" evidence="2">
    <location>
        <begin position="132"/>
        <end position="170"/>
    </location>
</feature>
<accession>A0A813IW41</accession>
<reference evidence="4" key="1">
    <citation type="submission" date="2021-02" db="EMBL/GenBank/DDBJ databases">
        <authorList>
            <person name="Dougan E. K."/>
            <person name="Rhodes N."/>
            <person name="Thang M."/>
            <person name="Chan C."/>
        </authorList>
    </citation>
    <scope>NUCLEOTIDE SEQUENCE</scope>
</reference>
<feature type="region of interest" description="Disordered" evidence="2">
    <location>
        <begin position="209"/>
        <end position="284"/>
    </location>
</feature>
<proteinExistence type="predicted"/>
<evidence type="ECO:0000313" key="5">
    <source>
        <dbReference type="Proteomes" id="UP000626109"/>
    </source>
</evidence>
<comment type="caution">
    <text evidence="4">The sequence shown here is derived from an EMBL/GenBank/DDBJ whole genome shotgun (WGS) entry which is preliminary data.</text>
</comment>
<name>A0A813IW41_POLGL</name>
<keyword evidence="1" id="KW-0175">Coiled coil</keyword>
<dbReference type="AlphaFoldDB" id="A0A813IW41"/>
<feature type="compositionally biased region" description="Low complexity" evidence="2">
    <location>
        <begin position="209"/>
        <end position="232"/>
    </location>
</feature>
<dbReference type="EMBL" id="CAJNNW010016295">
    <property type="protein sequence ID" value="CAE8658836.1"/>
    <property type="molecule type" value="Genomic_DNA"/>
</dbReference>
<feature type="domain" description="RING-type" evidence="3">
    <location>
        <begin position="294"/>
        <end position="336"/>
    </location>
</feature>
<evidence type="ECO:0000259" key="3">
    <source>
        <dbReference type="SMART" id="SM00184"/>
    </source>
</evidence>
<evidence type="ECO:0000256" key="1">
    <source>
        <dbReference type="SAM" id="Coils"/>
    </source>
</evidence>
<feature type="domain" description="RING-type" evidence="3">
    <location>
        <begin position="401"/>
        <end position="506"/>
    </location>
</feature>
<feature type="non-terminal residue" evidence="4">
    <location>
        <position position="519"/>
    </location>
</feature>
<organism evidence="4 5">
    <name type="scientific">Polarella glacialis</name>
    <name type="common">Dinoflagellate</name>
    <dbReference type="NCBI Taxonomy" id="89957"/>
    <lineage>
        <taxon>Eukaryota</taxon>
        <taxon>Sar</taxon>
        <taxon>Alveolata</taxon>
        <taxon>Dinophyceae</taxon>
        <taxon>Suessiales</taxon>
        <taxon>Suessiaceae</taxon>
        <taxon>Polarella</taxon>
    </lineage>
</organism>
<sequence>EAITGLAVEETQQLRRLCDSRWRALVRLSTELSAGFKSVLQCLEDKLVEEFDGKRKRSGSLDESLLEGQLTSVLDPLFEALLQLACIPEDSPLSTEKARPVGGRPMQKLLPSLDAFFRSQDGPSQPRPPHQQLPQQQQQKPQQQQQQQQQEEILQQQQQQRLNEQQRPGQQQQTVQYQQVQQQPQQQQKLPVTLQEQQQQHQLQQQQQQHQQLQQRQRQQQQQQHPPILQQQSNPYNLNYTQQPQHSQQSQLPTTTSTSLSNNNSYTQQPVHPQNQLQRLEPQQQHTAPGGKECCICMDAGAAIVAACGCAYHAPCLEDYAQCEGKSPSDLCCHLHDRPLGAALVTQHVTSFATGSALKQEDVWNPSLPSLPATGILRRVPPSTRRIPQSGNLGAALGVPCVICFGEELVLKTLHCGYKAHVHCLRNFWSQKVTTLCRISDIRCPAEVAGCTSVLQEGDLRGVVAPEDLAAAERNIQDLDEQTRQLIDELKRQSEEYRPMFSCAICLVDHEVEGCCTLP</sequence>
<dbReference type="SUPFAM" id="SSF57850">
    <property type="entry name" value="RING/U-box"/>
    <property type="match status" value="1"/>
</dbReference>